<reference evidence="3 4" key="1">
    <citation type="submission" date="2020-12" db="EMBL/GenBank/DDBJ databases">
        <title>Whole genome sequences of gut porcine anaerobes.</title>
        <authorList>
            <person name="Kubasova T."/>
            <person name="Jahodarova E."/>
            <person name="Rychlik I."/>
        </authorList>
    </citation>
    <scope>NUCLEOTIDE SEQUENCE [LARGE SCALE GENOMIC DNA]</scope>
    <source>
        <strain evidence="3 4">An867</strain>
    </source>
</reference>
<evidence type="ECO:0000259" key="2">
    <source>
        <dbReference type="Pfam" id="PF13304"/>
    </source>
</evidence>
<dbReference type="SUPFAM" id="SSF52540">
    <property type="entry name" value="P-loop containing nucleoside triphosphate hydrolases"/>
    <property type="match status" value="1"/>
</dbReference>
<evidence type="ECO:0000313" key="4">
    <source>
        <dbReference type="Proteomes" id="UP001299220"/>
    </source>
</evidence>
<name>A0ABS9CNY3_9FIRM</name>
<comment type="caution">
    <text evidence="3">The sequence shown here is derived from an EMBL/GenBank/DDBJ whole genome shotgun (WGS) entry which is preliminary data.</text>
</comment>
<dbReference type="Gene3D" id="3.40.50.300">
    <property type="entry name" value="P-loop containing nucleotide triphosphate hydrolases"/>
    <property type="match status" value="1"/>
</dbReference>
<evidence type="ECO:0000313" key="3">
    <source>
        <dbReference type="EMBL" id="MCF2652852.1"/>
    </source>
</evidence>
<gene>
    <name evidence="3" type="ORF">JQM67_09585</name>
</gene>
<dbReference type="Proteomes" id="UP001299220">
    <property type="component" value="Unassembled WGS sequence"/>
</dbReference>
<dbReference type="PIRSF" id="PIRSF029347">
    <property type="entry name" value="RecF"/>
    <property type="match status" value="1"/>
</dbReference>
<feature type="domain" description="ATPase AAA-type core" evidence="2">
    <location>
        <begin position="238"/>
        <end position="376"/>
    </location>
</feature>
<dbReference type="InterPro" id="IPR014555">
    <property type="entry name" value="RecF-like"/>
</dbReference>
<keyword evidence="4" id="KW-1185">Reference proteome</keyword>
<protein>
    <submittedName>
        <fullName evidence="3">AAA family ATPase</fullName>
    </submittedName>
</protein>
<evidence type="ECO:0000259" key="1">
    <source>
        <dbReference type="Pfam" id="PF13175"/>
    </source>
</evidence>
<dbReference type="Pfam" id="PF13304">
    <property type="entry name" value="AAA_21"/>
    <property type="match status" value="1"/>
</dbReference>
<dbReference type="Pfam" id="PF13175">
    <property type="entry name" value="AAA_15"/>
    <property type="match status" value="1"/>
</dbReference>
<feature type="domain" description="Endonuclease GajA/Old nuclease/RecF-like AAA" evidence="1">
    <location>
        <begin position="17"/>
        <end position="171"/>
    </location>
</feature>
<dbReference type="EMBL" id="JAFBIT010000003">
    <property type="protein sequence ID" value="MCF2652852.1"/>
    <property type="molecule type" value="Genomic_DNA"/>
</dbReference>
<dbReference type="InterPro" id="IPR003959">
    <property type="entry name" value="ATPase_AAA_core"/>
</dbReference>
<organism evidence="3 4">
    <name type="scientific">Anaeromassilibacillus senegalensis</name>
    <dbReference type="NCBI Taxonomy" id="1673717"/>
    <lineage>
        <taxon>Bacteria</taxon>
        <taxon>Bacillati</taxon>
        <taxon>Bacillota</taxon>
        <taxon>Clostridia</taxon>
        <taxon>Eubacteriales</taxon>
        <taxon>Acutalibacteraceae</taxon>
        <taxon>Anaeromassilibacillus</taxon>
    </lineage>
</organism>
<dbReference type="PANTHER" id="PTHR43581">
    <property type="entry name" value="ATP/GTP PHOSPHATASE"/>
    <property type="match status" value="1"/>
</dbReference>
<sequence length="444" mass="50540">MKLWMMGVLSLQGVANMEINRIKVCGFRNISEINLYFGNITALVGLNGYGKSNVSDAIDFGFDFIQAPNPAKDILMTSKHCIPILKSNAGQDFSFEIELTVESNKKKYYVEYNFSFSWKTNQSASKIKSESLRIKADEKNQKYNTYISRSETSAQYKPSETGRCSKNIAIDDNALVLNKLCALDDLFYLDIIKQLNGIQFFVERHLDASPSFQPDPFVIKGFQELELQGIQSIPRAIYFLKKDYPGKYELLINAFKQLFPEVIDLDVQEIKLNRDTRFSIAEDAPIMFTDSIYSIDIIDNKLVQPVGFEHLSDGTKRIFLMLTFAVIADIRNLSMIAIEEPENSIHPSLFQNYLDVLKQLVNNCKILVTSHSPYIIQYLDPSNIYIGMTSTTGEVDFRRIAPSKVNCLLRDAAEYDRSIGDYIFDLISSSDSDEYLKEYVESSG</sequence>
<dbReference type="RefSeq" id="WP_235323897.1">
    <property type="nucleotide sequence ID" value="NZ_JAFBIT010000003.1"/>
</dbReference>
<dbReference type="InterPro" id="IPR041685">
    <property type="entry name" value="AAA_GajA/Old/RecF-like"/>
</dbReference>
<proteinExistence type="predicted"/>
<dbReference type="InterPro" id="IPR051396">
    <property type="entry name" value="Bact_Antivir_Def_Nuclease"/>
</dbReference>
<dbReference type="PANTHER" id="PTHR43581:SF4">
    <property type="entry name" value="ATP_GTP PHOSPHATASE"/>
    <property type="match status" value="1"/>
</dbReference>
<dbReference type="InterPro" id="IPR027417">
    <property type="entry name" value="P-loop_NTPase"/>
</dbReference>
<accession>A0ABS9CNY3</accession>